<dbReference type="AlphaFoldDB" id="A0A8H3EQU4"/>
<evidence type="ECO:0000313" key="8">
    <source>
        <dbReference type="EMBL" id="CAF9911014.1"/>
    </source>
</evidence>
<keyword evidence="4 6" id="KW-1133">Transmembrane helix</keyword>
<comment type="caution">
    <text evidence="8">The sequence shown here is derived from an EMBL/GenBank/DDBJ whole genome shotgun (WGS) entry which is preliminary data.</text>
</comment>
<dbReference type="Proteomes" id="UP000664169">
    <property type="component" value="Unassembled WGS sequence"/>
</dbReference>
<feature type="transmembrane region" description="Helical" evidence="6">
    <location>
        <begin position="168"/>
        <end position="191"/>
    </location>
</feature>
<dbReference type="GO" id="GO:0003865">
    <property type="term" value="F:3-oxo-5-alpha-steroid 4-dehydrogenase activity"/>
    <property type="evidence" value="ECO:0007669"/>
    <property type="project" value="InterPro"/>
</dbReference>
<proteinExistence type="inferred from homology"/>
<protein>
    <recommendedName>
        <fullName evidence="7">3-oxo-5-alpha-steroid 4-dehydrogenase C-terminal domain-containing protein</fullName>
    </recommendedName>
</protein>
<dbReference type="GO" id="GO:0008202">
    <property type="term" value="P:steroid metabolic process"/>
    <property type="evidence" value="ECO:0007669"/>
    <property type="project" value="InterPro"/>
</dbReference>
<accession>A0A8H3EQU4</accession>
<sequence>MTTLLSSFFPPSREQWQLLVWGFSFMPYVTGALWFRPVILMGKNSVTSRLNINGRFGWFIMEVPGFITMWAVLFGVKQQLGIETLPRMNYLMATIYVRCDVTQLSERILILQTIHYIYRSILSPIFLAPSVSPMHVSVAASAVVFNLVNGASLGGWLGGYGPITNEYWSSRMILVQLGLGLWIAGFAGNIYHDDELRALRRKSAREQAAKAEKEGDKQKTSVKKIYKIPQAGLFQYILYPHYFCEWFEWAGYWMIGGPSCVPAKSFLLNEIGTMLPQAVLGKKWYIEKFGKEKIGDRKAIIPCIL</sequence>
<comment type="similarity">
    <text evidence="2">Belongs to the steroid 5-alpha reductase family.</text>
</comment>
<keyword evidence="5 6" id="KW-0472">Membrane</keyword>
<evidence type="ECO:0000259" key="7">
    <source>
        <dbReference type="Pfam" id="PF02544"/>
    </source>
</evidence>
<keyword evidence="9" id="KW-1185">Reference proteome</keyword>
<comment type="subcellular location">
    <subcellularLocation>
        <location evidence="1">Membrane</location>
        <topology evidence="1">Multi-pass membrane protein</topology>
    </subcellularLocation>
</comment>
<dbReference type="PANTHER" id="PTHR10556:SF43">
    <property type="entry name" value="STEROID 5-ALPHA-REDUCTASE DET2"/>
    <property type="match status" value="1"/>
</dbReference>
<evidence type="ECO:0000256" key="4">
    <source>
        <dbReference type="ARBA" id="ARBA00022989"/>
    </source>
</evidence>
<feature type="transmembrane region" description="Helical" evidence="6">
    <location>
        <begin position="16"/>
        <end position="35"/>
    </location>
</feature>
<dbReference type="PANTHER" id="PTHR10556">
    <property type="entry name" value="3-OXO-5-ALPHA-STEROID 4-DEHYDROGENASE"/>
    <property type="match status" value="1"/>
</dbReference>
<evidence type="ECO:0000256" key="3">
    <source>
        <dbReference type="ARBA" id="ARBA00022692"/>
    </source>
</evidence>
<reference evidence="8" key="1">
    <citation type="submission" date="2021-03" db="EMBL/GenBank/DDBJ databases">
        <authorList>
            <person name="Tagirdzhanova G."/>
        </authorList>
    </citation>
    <scope>NUCLEOTIDE SEQUENCE</scope>
</reference>
<dbReference type="EMBL" id="CAJPDQ010000006">
    <property type="protein sequence ID" value="CAF9911014.1"/>
    <property type="molecule type" value="Genomic_DNA"/>
</dbReference>
<evidence type="ECO:0000256" key="6">
    <source>
        <dbReference type="SAM" id="Phobius"/>
    </source>
</evidence>
<dbReference type="GO" id="GO:0016020">
    <property type="term" value="C:membrane"/>
    <property type="evidence" value="ECO:0007669"/>
    <property type="project" value="UniProtKB-SubCell"/>
</dbReference>
<organism evidence="8 9">
    <name type="scientific">Gomphillus americanus</name>
    <dbReference type="NCBI Taxonomy" id="1940652"/>
    <lineage>
        <taxon>Eukaryota</taxon>
        <taxon>Fungi</taxon>
        <taxon>Dikarya</taxon>
        <taxon>Ascomycota</taxon>
        <taxon>Pezizomycotina</taxon>
        <taxon>Lecanoromycetes</taxon>
        <taxon>OSLEUM clade</taxon>
        <taxon>Ostropomycetidae</taxon>
        <taxon>Ostropales</taxon>
        <taxon>Graphidaceae</taxon>
        <taxon>Gomphilloideae</taxon>
        <taxon>Gomphillus</taxon>
    </lineage>
</organism>
<gene>
    <name evidence="8" type="ORF">GOMPHAMPRED_007272</name>
</gene>
<dbReference type="InterPro" id="IPR001104">
    <property type="entry name" value="3-oxo-5_a-steroid_4-DH_C"/>
</dbReference>
<dbReference type="PIRSF" id="PIRSF015596">
    <property type="entry name" value="5_alpha-SR2"/>
    <property type="match status" value="1"/>
</dbReference>
<evidence type="ECO:0000256" key="2">
    <source>
        <dbReference type="ARBA" id="ARBA00007742"/>
    </source>
</evidence>
<evidence type="ECO:0000256" key="5">
    <source>
        <dbReference type="ARBA" id="ARBA00023136"/>
    </source>
</evidence>
<dbReference type="InterPro" id="IPR016636">
    <property type="entry name" value="3-oxo-5-alpha-steroid_4-DH"/>
</dbReference>
<feature type="domain" description="3-oxo-5-alpha-steroid 4-dehydrogenase C-terminal" evidence="7">
    <location>
        <begin position="133"/>
        <end position="305"/>
    </location>
</feature>
<evidence type="ECO:0000313" key="9">
    <source>
        <dbReference type="Proteomes" id="UP000664169"/>
    </source>
</evidence>
<feature type="transmembrane region" description="Helical" evidence="6">
    <location>
        <begin position="56"/>
        <end position="76"/>
    </location>
</feature>
<dbReference type="PROSITE" id="PS50244">
    <property type="entry name" value="S5A_REDUCTASE"/>
    <property type="match status" value="1"/>
</dbReference>
<evidence type="ECO:0000256" key="1">
    <source>
        <dbReference type="ARBA" id="ARBA00004141"/>
    </source>
</evidence>
<name>A0A8H3EQU4_9LECA</name>
<dbReference type="OrthoDB" id="5788137at2759"/>
<dbReference type="Pfam" id="PF02544">
    <property type="entry name" value="Steroid_dh"/>
    <property type="match status" value="1"/>
</dbReference>
<dbReference type="InterPro" id="IPR039357">
    <property type="entry name" value="SRD5A/TECR"/>
</dbReference>
<keyword evidence="3 6" id="KW-0812">Transmembrane</keyword>